<feature type="active site" evidence="5">
    <location>
        <position position="277"/>
    </location>
</feature>
<dbReference type="PANTHER" id="PTHR47966:SF45">
    <property type="entry name" value="PEPTIDASE A1 DOMAIN-CONTAINING PROTEIN"/>
    <property type="match status" value="1"/>
</dbReference>
<dbReference type="OrthoDB" id="5839471at2759"/>
<dbReference type="Proteomes" id="UP000095284">
    <property type="component" value="Unplaced"/>
</dbReference>
<reference evidence="14" key="1">
    <citation type="submission" date="2016-11" db="UniProtKB">
        <authorList>
            <consortium name="WormBaseParasite"/>
        </authorList>
    </citation>
    <scope>IDENTIFICATION</scope>
</reference>
<sequence>MIVPAFCVLISCVLGNVIQIPVDVVDNGPAMDSEEDRLQNLGLFYQRSINNTRFRYLQLYNPTQFLFSYQDTIYTGTVYVGTPPQRFSVVLDTGSSNFWVPDTSCTGDACKKKRRFNSLASSTYQSTNKRWDIKYGTGDANGFGAKETVGFGGNFSVLKADVGLATRISDFFKNKPLDGILGLAFPRLNKHGTPVFLSAYQQKLIDKKIFTVWMHAVSVRSNGRIGGQITYGGIDETNCNDTIRYIPMLDLTYWIFRTTKFFVDNKEISGSWKAISDTGTSLNHFPEKIYNLILSEIGAKYDSDRDMYYVGCHKRFSYGFESNGERFEIDFENTVLRIRSSCYITIAKMNNNIAPGMPDIIFGVPMIRQYCQVYDMEKERLGFAVANHAGGRRVLVGLIMALYVLLKDL</sequence>
<dbReference type="Proteomes" id="UP000659654">
    <property type="component" value="Unassembled WGS sequence"/>
</dbReference>
<feature type="signal peptide" evidence="8">
    <location>
        <begin position="1"/>
        <end position="15"/>
    </location>
</feature>
<dbReference type="Proteomes" id="UP000582659">
    <property type="component" value="Unassembled WGS sequence"/>
</dbReference>
<evidence type="ECO:0000256" key="5">
    <source>
        <dbReference type="PIRSR" id="PIRSR601461-1"/>
    </source>
</evidence>
<protein>
    <submittedName>
        <fullName evidence="10">(pine wood nematode) hypothetical protein</fullName>
    </submittedName>
    <submittedName>
        <fullName evidence="14">Peptidase A1 domain-containing protein</fullName>
    </submittedName>
</protein>
<dbReference type="EMBL" id="CAJFCV020000004">
    <property type="protein sequence ID" value="CAG9118573.1"/>
    <property type="molecule type" value="Genomic_DNA"/>
</dbReference>
<dbReference type="InterPro" id="IPR001461">
    <property type="entry name" value="Aspartic_peptidase_A1"/>
</dbReference>
<dbReference type="PANTHER" id="PTHR47966">
    <property type="entry name" value="BETA-SITE APP-CLEAVING ENZYME, ISOFORM A-RELATED"/>
    <property type="match status" value="1"/>
</dbReference>
<keyword evidence="8" id="KW-0732">Signal</keyword>
<evidence type="ECO:0000256" key="1">
    <source>
        <dbReference type="ARBA" id="ARBA00007447"/>
    </source>
</evidence>
<evidence type="ECO:0000313" key="13">
    <source>
        <dbReference type="Proteomes" id="UP000659654"/>
    </source>
</evidence>
<dbReference type="Gene3D" id="2.40.70.10">
    <property type="entry name" value="Acid Proteases"/>
    <property type="match status" value="2"/>
</dbReference>
<reference evidence="11" key="2">
    <citation type="submission" date="2020-08" db="EMBL/GenBank/DDBJ databases">
        <authorList>
            <person name="Kikuchi T."/>
        </authorList>
    </citation>
    <scope>NUCLEOTIDE SEQUENCE</scope>
    <source>
        <strain evidence="10">Ka4C1</strain>
    </source>
</reference>
<evidence type="ECO:0000256" key="6">
    <source>
        <dbReference type="PIRSR" id="PIRSR601461-2"/>
    </source>
</evidence>
<feature type="domain" description="Peptidase A1" evidence="9">
    <location>
        <begin position="74"/>
        <end position="384"/>
    </location>
</feature>
<dbReference type="GO" id="GO:0005764">
    <property type="term" value="C:lysosome"/>
    <property type="evidence" value="ECO:0007669"/>
    <property type="project" value="TreeGrafter"/>
</dbReference>
<evidence type="ECO:0000259" key="9">
    <source>
        <dbReference type="PROSITE" id="PS51767"/>
    </source>
</evidence>
<keyword evidence="6" id="KW-1015">Disulfide bond</keyword>
<dbReference type="Pfam" id="PF00026">
    <property type="entry name" value="Asp"/>
    <property type="match status" value="1"/>
</dbReference>
<dbReference type="InterPro" id="IPR021109">
    <property type="entry name" value="Peptidase_aspartic_dom_sf"/>
</dbReference>
<feature type="disulfide bond" evidence="6">
    <location>
        <begin position="105"/>
        <end position="110"/>
    </location>
</feature>
<dbReference type="EMBL" id="CAJFDI010000004">
    <property type="protein sequence ID" value="CAD5228115.1"/>
    <property type="molecule type" value="Genomic_DNA"/>
</dbReference>
<dbReference type="InterPro" id="IPR033121">
    <property type="entry name" value="PEPTIDASE_A1"/>
</dbReference>
<dbReference type="FunFam" id="2.40.70.10:FF:000115">
    <property type="entry name" value="Lysosomal aspartic protease"/>
    <property type="match status" value="1"/>
</dbReference>
<accession>A0A1I7SUM0</accession>
<dbReference type="AlphaFoldDB" id="A0A1I7SUM0"/>
<dbReference type="WBParaSite" id="BXY_1674200.1">
    <property type="protein sequence ID" value="BXY_1674200.1"/>
    <property type="gene ID" value="BXY_1674200"/>
</dbReference>
<dbReference type="PROSITE" id="PS51767">
    <property type="entry name" value="PEPTIDASE_A1"/>
    <property type="match status" value="1"/>
</dbReference>
<evidence type="ECO:0000313" key="10">
    <source>
        <dbReference type="EMBL" id="CAD5228115.1"/>
    </source>
</evidence>
<dbReference type="eggNOG" id="KOG1339">
    <property type="taxonomic scope" value="Eukaryota"/>
</dbReference>
<feature type="active site" evidence="5">
    <location>
        <position position="92"/>
    </location>
</feature>
<evidence type="ECO:0000313" key="12">
    <source>
        <dbReference type="Proteomes" id="UP000095284"/>
    </source>
</evidence>
<evidence type="ECO:0000256" key="7">
    <source>
        <dbReference type="RuleBase" id="RU000454"/>
    </source>
</evidence>
<dbReference type="CDD" id="cd05471">
    <property type="entry name" value="pepsin_like"/>
    <property type="match status" value="1"/>
</dbReference>
<evidence type="ECO:0000313" key="11">
    <source>
        <dbReference type="EMBL" id="CAG9118573.1"/>
    </source>
</evidence>
<keyword evidence="4 7" id="KW-0378">Hydrolase</keyword>
<proteinExistence type="inferred from homology"/>
<feature type="chain" id="PRO_5035360249" evidence="8">
    <location>
        <begin position="16"/>
        <end position="409"/>
    </location>
</feature>
<organism evidence="12 14">
    <name type="scientific">Bursaphelenchus xylophilus</name>
    <name type="common">Pinewood nematode worm</name>
    <name type="synonym">Aphelenchoides xylophilus</name>
    <dbReference type="NCBI Taxonomy" id="6326"/>
    <lineage>
        <taxon>Eukaryota</taxon>
        <taxon>Metazoa</taxon>
        <taxon>Ecdysozoa</taxon>
        <taxon>Nematoda</taxon>
        <taxon>Chromadorea</taxon>
        <taxon>Rhabditida</taxon>
        <taxon>Tylenchina</taxon>
        <taxon>Tylenchomorpha</taxon>
        <taxon>Aphelenchoidea</taxon>
        <taxon>Aphelenchoididae</taxon>
        <taxon>Bursaphelenchus</taxon>
    </lineage>
</organism>
<dbReference type="SUPFAM" id="SSF50630">
    <property type="entry name" value="Acid proteases"/>
    <property type="match status" value="1"/>
</dbReference>
<dbReference type="PRINTS" id="PR00792">
    <property type="entry name" value="PEPSIN"/>
</dbReference>
<evidence type="ECO:0000256" key="8">
    <source>
        <dbReference type="SAM" id="SignalP"/>
    </source>
</evidence>
<comment type="similarity">
    <text evidence="1 7">Belongs to the peptidase A1 family.</text>
</comment>
<gene>
    <name evidence="10" type="ORF">BXYJ_LOCUS10283</name>
</gene>
<keyword evidence="13" id="KW-1185">Reference proteome</keyword>
<dbReference type="InterPro" id="IPR034164">
    <property type="entry name" value="Pepsin-like_dom"/>
</dbReference>
<evidence type="ECO:0000313" key="14">
    <source>
        <dbReference type="WBParaSite" id="BXY_1674200.1"/>
    </source>
</evidence>
<evidence type="ECO:0000256" key="2">
    <source>
        <dbReference type="ARBA" id="ARBA00022670"/>
    </source>
</evidence>
<evidence type="ECO:0000256" key="3">
    <source>
        <dbReference type="ARBA" id="ARBA00022750"/>
    </source>
</evidence>
<evidence type="ECO:0000256" key="4">
    <source>
        <dbReference type="ARBA" id="ARBA00022801"/>
    </source>
</evidence>
<dbReference type="InterPro" id="IPR001969">
    <property type="entry name" value="Aspartic_peptidase_AS"/>
</dbReference>
<dbReference type="GO" id="GO:0006508">
    <property type="term" value="P:proteolysis"/>
    <property type="evidence" value="ECO:0007669"/>
    <property type="project" value="UniProtKB-KW"/>
</dbReference>
<dbReference type="PROSITE" id="PS00141">
    <property type="entry name" value="ASP_PROTEASE"/>
    <property type="match status" value="2"/>
</dbReference>
<dbReference type="GO" id="GO:0004190">
    <property type="term" value="F:aspartic-type endopeptidase activity"/>
    <property type="evidence" value="ECO:0007669"/>
    <property type="project" value="UniProtKB-KW"/>
</dbReference>
<keyword evidence="2 7" id="KW-0645">Protease</keyword>
<name>A0A1I7SUM0_BURXY</name>
<dbReference type="SMR" id="A0A1I7SUM0"/>
<keyword evidence="3 7" id="KW-0064">Aspartyl protease</keyword>